<protein>
    <recommendedName>
        <fullName evidence="1">Heterokaryon incompatibility domain-containing protein</fullName>
    </recommendedName>
</protein>
<dbReference type="Pfam" id="PF06985">
    <property type="entry name" value="HET"/>
    <property type="match status" value="1"/>
</dbReference>
<evidence type="ECO:0000313" key="2">
    <source>
        <dbReference type="EMBL" id="TDZ32917.1"/>
    </source>
</evidence>
<reference evidence="2 3" key="1">
    <citation type="submission" date="2018-12" db="EMBL/GenBank/DDBJ databases">
        <title>Genome sequence and assembly of Colletotrichum trifolii.</title>
        <authorList>
            <person name="Gan P."/>
            <person name="Shirasu K."/>
        </authorList>
    </citation>
    <scope>NUCLEOTIDE SEQUENCE [LARGE SCALE GENOMIC DNA]</scope>
    <source>
        <strain evidence="2 3">543-2</strain>
    </source>
</reference>
<dbReference type="AlphaFoldDB" id="A0A4R8Q3G4"/>
<sequence>MCIYQSDAQNKNRVVPLMGNIYSHSKATIIHLGPLTANLRTVLEYVRSNGPPVATVDNRGNTIISYVEEQIAEIDWEKWIEKEELSSAASKTLLVSLGSLGSGSIGNSCYLGIRGFSAVFSSET</sequence>
<dbReference type="Proteomes" id="UP000295703">
    <property type="component" value="Unassembled WGS sequence"/>
</dbReference>
<dbReference type="InterPro" id="IPR010730">
    <property type="entry name" value="HET"/>
</dbReference>
<evidence type="ECO:0000259" key="1">
    <source>
        <dbReference type="Pfam" id="PF06985"/>
    </source>
</evidence>
<dbReference type="EMBL" id="RYZW01000486">
    <property type="protein sequence ID" value="TDZ32917.1"/>
    <property type="molecule type" value="Genomic_DNA"/>
</dbReference>
<name>A0A4R8Q3G4_COLTR</name>
<comment type="caution">
    <text evidence="2">The sequence shown here is derived from an EMBL/GenBank/DDBJ whole genome shotgun (WGS) entry which is preliminary data.</text>
</comment>
<evidence type="ECO:0000313" key="3">
    <source>
        <dbReference type="Proteomes" id="UP000295703"/>
    </source>
</evidence>
<keyword evidence="3" id="KW-1185">Reference proteome</keyword>
<accession>A0A4R8Q3G4</accession>
<proteinExistence type="predicted"/>
<feature type="domain" description="Heterokaryon incompatibility" evidence="1">
    <location>
        <begin position="1"/>
        <end position="72"/>
    </location>
</feature>
<gene>
    <name evidence="2" type="ORF">CTRI78_v011694</name>
</gene>
<organism evidence="2 3">
    <name type="scientific">Colletotrichum trifolii</name>
    <dbReference type="NCBI Taxonomy" id="5466"/>
    <lineage>
        <taxon>Eukaryota</taxon>
        <taxon>Fungi</taxon>
        <taxon>Dikarya</taxon>
        <taxon>Ascomycota</taxon>
        <taxon>Pezizomycotina</taxon>
        <taxon>Sordariomycetes</taxon>
        <taxon>Hypocreomycetidae</taxon>
        <taxon>Glomerellales</taxon>
        <taxon>Glomerellaceae</taxon>
        <taxon>Colletotrichum</taxon>
        <taxon>Colletotrichum orbiculare species complex</taxon>
    </lineage>
</organism>